<dbReference type="EMBL" id="LIZY01000098">
    <property type="protein sequence ID" value="KPJ62911.1"/>
    <property type="molecule type" value="Genomic_DNA"/>
</dbReference>
<dbReference type="Proteomes" id="UP000052020">
    <property type="component" value="Unassembled WGS sequence"/>
</dbReference>
<accession>A0A0S7XKY4</accession>
<dbReference type="AlphaFoldDB" id="A0A0S7XKY4"/>
<proteinExistence type="predicted"/>
<evidence type="ECO:0000313" key="2">
    <source>
        <dbReference type="EMBL" id="KPJ62911.1"/>
    </source>
</evidence>
<evidence type="ECO:0000256" key="1">
    <source>
        <dbReference type="SAM" id="MobiDB-lite"/>
    </source>
</evidence>
<reference evidence="2 3" key="1">
    <citation type="journal article" date="2015" name="Microbiome">
        <title>Genomic resolution of linkages in carbon, nitrogen, and sulfur cycling among widespread estuary sediment bacteria.</title>
        <authorList>
            <person name="Baker B.J."/>
            <person name="Lazar C.S."/>
            <person name="Teske A.P."/>
            <person name="Dick G.J."/>
        </authorList>
    </citation>
    <scope>NUCLEOTIDE SEQUENCE [LARGE SCALE GENOMIC DNA]</scope>
    <source>
        <strain evidence="2">DG_56</strain>
    </source>
</reference>
<name>A0A0S7XKY4_9BACT</name>
<comment type="caution">
    <text evidence="2">The sequence shown here is derived from an EMBL/GenBank/DDBJ whole genome shotgun (WGS) entry which is preliminary data.</text>
</comment>
<gene>
    <name evidence="2" type="ORF">AMK68_04365</name>
</gene>
<evidence type="ECO:0000313" key="3">
    <source>
        <dbReference type="Proteomes" id="UP000052020"/>
    </source>
</evidence>
<feature type="region of interest" description="Disordered" evidence="1">
    <location>
        <begin position="1"/>
        <end position="36"/>
    </location>
</feature>
<sequence length="112" mass="12234">MRYLSYRPPPPPPRVDTLPAVLTGAGGPERVGDGHRRRASGIRWNGAVAAIYERDGDPLVVGVGDVVGPPSEEETVTAIGRDWLIVRDRAGVERRVLLGQRPRSGWRGMIED</sequence>
<organism evidence="2 3">
    <name type="scientific">candidate division KD3-62 bacterium DG_56</name>
    <dbReference type="NCBI Taxonomy" id="1704032"/>
    <lineage>
        <taxon>Bacteria</taxon>
        <taxon>candidate division KD3-62</taxon>
    </lineage>
</organism>
<protein>
    <submittedName>
        <fullName evidence="2">Uncharacterized protein</fullName>
    </submittedName>
</protein>